<comment type="caution">
    <text evidence="1">The sequence shown here is derived from an EMBL/GenBank/DDBJ whole genome shotgun (WGS) entry which is preliminary data.</text>
</comment>
<dbReference type="Proteomes" id="UP001430953">
    <property type="component" value="Unassembled WGS sequence"/>
</dbReference>
<dbReference type="EMBL" id="JADYXP020000010">
    <property type="protein sequence ID" value="KAL0115341.1"/>
    <property type="molecule type" value="Genomic_DNA"/>
</dbReference>
<protein>
    <submittedName>
        <fullName evidence="1">Uncharacterized protein</fullName>
    </submittedName>
</protein>
<name>A0AAW2FHC5_9HYME</name>
<accession>A0AAW2FHC5</accession>
<organism evidence="1 2">
    <name type="scientific">Cardiocondyla obscurior</name>
    <dbReference type="NCBI Taxonomy" id="286306"/>
    <lineage>
        <taxon>Eukaryota</taxon>
        <taxon>Metazoa</taxon>
        <taxon>Ecdysozoa</taxon>
        <taxon>Arthropoda</taxon>
        <taxon>Hexapoda</taxon>
        <taxon>Insecta</taxon>
        <taxon>Pterygota</taxon>
        <taxon>Neoptera</taxon>
        <taxon>Endopterygota</taxon>
        <taxon>Hymenoptera</taxon>
        <taxon>Apocrita</taxon>
        <taxon>Aculeata</taxon>
        <taxon>Formicoidea</taxon>
        <taxon>Formicidae</taxon>
        <taxon>Myrmicinae</taxon>
        <taxon>Cardiocondyla</taxon>
    </lineage>
</organism>
<evidence type="ECO:0000313" key="1">
    <source>
        <dbReference type="EMBL" id="KAL0115341.1"/>
    </source>
</evidence>
<sequence length="103" mass="11869">MLLDICIKQFHTFLKENNRGSISATLYEENSRDRCFACDSSLMHVSVTQQFTVTDSERPVGTTGSKSAGKRYLRRVARAIRDAFKRFALCKGPRLFHIQPWRV</sequence>
<proteinExistence type="predicted"/>
<evidence type="ECO:0000313" key="2">
    <source>
        <dbReference type="Proteomes" id="UP001430953"/>
    </source>
</evidence>
<gene>
    <name evidence="1" type="ORF">PUN28_010701</name>
</gene>
<dbReference type="AlphaFoldDB" id="A0AAW2FHC5"/>
<reference evidence="1 2" key="1">
    <citation type="submission" date="2023-03" db="EMBL/GenBank/DDBJ databases">
        <title>High recombination rates correlate with genetic variation in Cardiocondyla obscurior ants.</title>
        <authorList>
            <person name="Errbii M."/>
        </authorList>
    </citation>
    <scope>NUCLEOTIDE SEQUENCE [LARGE SCALE GENOMIC DNA]</scope>
    <source>
        <strain evidence="1">Alpha-2009</strain>
        <tissue evidence="1">Whole body</tissue>
    </source>
</reference>
<keyword evidence="2" id="KW-1185">Reference proteome</keyword>